<dbReference type="SMART" id="SM00279">
    <property type="entry name" value="HhH2"/>
    <property type="match status" value="1"/>
</dbReference>
<reference evidence="7" key="1">
    <citation type="submission" date="2009-10" db="EMBL/GenBank/DDBJ databases">
        <title>Complete sequence of Bacillus selenitireducens MLS10.</title>
        <authorList>
            <consortium name="US DOE Joint Genome Institute"/>
            <person name="Lucas S."/>
            <person name="Copeland A."/>
            <person name="Lapidus A."/>
            <person name="Glavina del Rio T."/>
            <person name="Dalin E."/>
            <person name="Tice H."/>
            <person name="Bruce D."/>
            <person name="Goodwin L."/>
            <person name="Pitluck S."/>
            <person name="Sims D."/>
            <person name="Brettin T."/>
            <person name="Detter J.C."/>
            <person name="Han C."/>
            <person name="Larimer F."/>
            <person name="Land M."/>
            <person name="Hauser L."/>
            <person name="Kyrpides N."/>
            <person name="Ovchinnikova G."/>
            <person name="Stolz J."/>
        </authorList>
    </citation>
    <scope>NUCLEOTIDE SEQUENCE [LARGE SCALE GENOMIC DNA]</scope>
    <source>
        <strain evidence="7">MLS10</strain>
    </source>
</reference>
<dbReference type="InterPro" id="IPR008918">
    <property type="entry name" value="HhH2"/>
</dbReference>
<keyword evidence="8" id="KW-1185">Reference proteome</keyword>
<dbReference type="RefSeq" id="WP_013172883.1">
    <property type="nucleotide sequence ID" value="NC_014219.1"/>
</dbReference>
<keyword evidence="1" id="KW-0540">Nuclease</keyword>
<feature type="domain" description="5'-3' exonuclease" evidence="6">
    <location>
        <begin position="4"/>
        <end position="276"/>
    </location>
</feature>
<dbReference type="Pfam" id="PF01367">
    <property type="entry name" value="5_3_exonuc"/>
    <property type="match status" value="1"/>
</dbReference>
<dbReference type="InterPro" id="IPR038969">
    <property type="entry name" value="FEN"/>
</dbReference>
<dbReference type="FunFam" id="1.10.150.20:FF:000003">
    <property type="entry name" value="DNA polymerase I"/>
    <property type="match status" value="1"/>
</dbReference>
<dbReference type="InterPro" id="IPR002421">
    <property type="entry name" value="5-3_exonuclease"/>
</dbReference>
<comment type="function">
    <text evidence="4">5'-3' exonuclease acting preferentially on double-stranded DNA.</text>
</comment>
<evidence type="ECO:0000256" key="5">
    <source>
        <dbReference type="ARBA" id="ARBA00050026"/>
    </source>
</evidence>
<keyword evidence="2" id="KW-0378">Hydrolase</keyword>
<dbReference type="InterPro" id="IPR020045">
    <property type="entry name" value="DNA_polI_H3TH"/>
</dbReference>
<evidence type="ECO:0000256" key="1">
    <source>
        <dbReference type="ARBA" id="ARBA00022722"/>
    </source>
</evidence>
<name>D6XUH5_BACIE</name>
<evidence type="ECO:0000259" key="6">
    <source>
        <dbReference type="SMART" id="SM00475"/>
    </source>
</evidence>
<evidence type="ECO:0000313" key="8">
    <source>
        <dbReference type="Proteomes" id="UP000000271"/>
    </source>
</evidence>
<dbReference type="STRING" id="439292.Bsel_1957"/>
<dbReference type="OrthoDB" id="9806424at2"/>
<dbReference type="SUPFAM" id="SSF47807">
    <property type="entry name" value="5' to 3' exonuclease, C-terminal subdomain"/>
    <property type="match status" value="1"/>
</dbReference>
<dbReference type="HOGENOM" id="CLU_004675_1_5_9"/>
<dbReference type="EMBL" id="CP001791">
    <property type="protein sequence ID" value="ADH99461.1"/>
    <property type="molecule type" value="Genomic_DNA"/>
</dbReference>
<dbReference type="Pfam" id="PF02739">
    <property type="entry name" value="5_3_exonuc_N"/>
    <property type="match status" value="1"/>
</dbReference>
<dbReference type="Gene3D" id="3.40.50.1010">
    <property type="entry name" value="5'-nuclease"/>
    <property type="match status" value="1"/>
</dbReference>
<dbReference type="SUPFAM" id="SSF88723">
    <property type="entry name" value="PIN domain-like"/>
    <property type="match status" value="1"/>
</dbReference>
<dbReference type="eggNOG" id="COG0258">
    <property type="taxonomic scope" value="Bacteria"/>
</dbReference>
<dbReference type="CDD" id="cd09898">
    <property type="entry name" value="H3TH_53EXO"/>
    <property type="match status" value="1"/>
</dbReference>
<evidence type="ECO:0000313" key="7">
    <source>
        <dbReference type="EMBL" id="ADH99461.1"/>
    </source>
</evidence>
<proteinExistence type="predicted"/>
<dbReference type="GO" id="GO:0003677">
    <property type="term" value="F:DNA binding"/>
    <property type="evidence" value="ECO:0007669"/>
    <property type="project" value="UniProtKB-KW"/>
</dbReference>
<dbReference type="AlphaFoldDB" id="D6XUH5"/>
<dbReference type="KEGG" id="bse:Bsel_1957"/>
<evidence type="ECO:0000256" key="2">
    <source>
        <dbReference type="ARBA" id="ARBA00022801"/>
    </source>
</evidence>
<organism evidence="7 8">
    <name type="scientific">Bacillus selenitireducens (strain ATCC 700615 / DSM 15326 / MLS10)</name>
    <dbReference type="NCBI Taxonomy" id="439292"/>
    <lineage>
        <taxon>Bacteria</taxon>
        <taxon>Bacillati</taxon>
        <taxon>Bacillota</taxon>
        <taxon>Bacilli</taxon>
        <taxon>Bacillales</taxon>
        <taxon>Bacillaceae</taxon>
        <taxon>Salisediminibacterium</taxon>
    </lineage>
</organism>
<sequence length="297" mass="34227">MTTQRLLLIDGFNLLSRGYFATSFNKEPEELPRNGEGRFTNAVNVFMTKLFQLIREQNIDSVHVSWDGKRNEGFRNQEYDFYKAQRTDLPEPLIDQYHFLTEILADLQVPQSSAPGYEADDIMGTLAKRWGNERHGDVILYSNDRDLFQLIDEHISQRVAKKKQEVVYDLNLFREEFDLLPSQWVDVKALLGDSSDNIPGCPGVGEKSAYPLIRHYESLTGVYKALEADELDPVFKRYRKNLIEGEELARISYKLATIETQVPDINQMDLDALNIGFSHSQALDLMKRNELRKPAAF</sequence>
<dbReference type="GO" id="GO:0017108">
    <property type="term" value="F:5'-flap endonuclease activity"/>
    <property type="evidence" value="ECO:0007669"/>
    <property type="project" value="InterPro"/>
</dbReference>
<dbReference type="GO" id="GO:0033567">
    <property type="term" value="P:DNA replication, Okazaki fragment processing"/>
    <property type="evidence" value="ECO:0007669"/>
    <property type="project" value="InterPro"/>
</dbReference>
<dbReference type="InterPro" id="IPR029060">
    <property type="entry name" value="PIN-like_dom_sf"/>
</dbReference>
<gene>
    <name evidence="7" type="ordered locus">Bsel_1957</name>
</gene>
<dbReference type="SMART" id="SM00475">
    <property type="entry name" value="53EXOc"/>
    <property type="match status" value="1"/>
</dbReference>
<evidence type="ECO:0000256" key="3">
    <source>
        <dbReference type="ARBA" id="ARBA00023125"/>
    </source>
</evidence>
<dbReference type="CDD" id="cd09859">
    <property type="entry name" value="PIN_53EXO"/>
    <property type="match status" value="1"/>
</dbReference>
<protein>
    <recommendedName>
        <fullName evidence="5">5'-3' exonuclease</fullName>
    </recommendedName>
</protein>
<dbReference type="InterPro" id="IPR020046">
    <property type="entry name" value="5-3_exonucl_a-hlix_arch_N"/>
</dbReference>
<dbReference type="InterPro" id="IPR036279">
    <property type="entry name" value="5-3_exonuclease_C_sf"/>
</dbReference>
<keyword evidence="3" id="KW-0238">DNA-binding</keyword>
<accession>D6XUH5</accession>
<dbReference type="Gene3D" id="1.10.150.20">
    <property type="entry name" value="5' to 3' exonuclease, C-terminal subdomain"/>
    <property type="match status" value="1"/>
</dbReference>
<evidence type="ECO:0000256" key="4">
    <source>
        <dbReference type="ARBA" id="ARBA00049957"/>
    </source>
</evidence>
<dbReference type="PANTHER" id="PTHR42646:SF2">
    <property type="entry name" value="5'-3' EXONUCLEASE FAMILY PROTEIN"/>
    <property type="match status" value="1"/>
</dbReference>
<dbReference type="GO" id="GO:0008409">
    <property type="term" value="F:5'-3' exonuclease activity"/>
    <property type="evidence" value="ECO:0007669"/>
    <property type="project" value="InterPro"/>
</dbReference>
<dbReference type="Proteomes" id="UP000000271">
    <property type="component" value="Chromosome"/>
</dbReference>
<dbReference type="PANTHER" id="PTHR42646">
    <property type="entry name" value="FLAP ENDONUCLEASE XNI"/>
    <property type="match status" value="1"/>
</dbReference>